<evidence type="ECO:0000259" key="8">
    <source>
        <dbReference type="SMART" id="SM00934"/>
    </source>
</evidence>
<keyword evidence="5 7" id="KW-0456">Lyase</keyword>
<evidence type="ECO:0000256" key="7">
    <source>
        <dbReference type="HAMAP-Rule" id="MF_01215"/>
    </source>
</evidence>
<dbReference type="GO" id="GO:0044205">
    <property type="term" value="P:'de novo' UMP biosynthetic process"/>
    <property type="evidence" value="ECO:0007669"/>
    <property type="project" value="UniProtKB-UniRule"/>
</dbReference>
<dbReference type="FunFam" id="3.20.20.70:FF:000246">
    <property type="entry name" value="Orotidine 5'-phosphate decarboxylase"/>
    <property type="match status" value="1"/>
</dbReference>
<dbReference type="SMART" id="SM00934">
    <property type="entry name" value="OMPdecase"/>
    <property type="match status" value="1"/>
</dbReference>
<keyword evidence="3 7" id="KW-0210">Decarboxylase</keyword>
<dbReference type="Gene3D" id="3.20.20.70">
    <property type="entry name" value="Aldolase class I"/>
    <property type="match status" value="1"/>
</dbReference>
<gene>
    <name evidence="7" type="primary">pyrF</name>
    <name evidence="9" type="ORF">Pla111_06350</name>
</gene>
<dbReference type="RefSeq" id="WP_146571234.1">
    <property type="nucleotide sequence ID" value="NZ_SJPH01000001.1"/>
</dbReference>
<feature type="domain" description="Orotidine 5'-phosphate decarboxylase" evidence="8">
    <location>
        <begin position="18"/>
        <end position="281"/>
    </location>
</feature>
<dbReference type="InterPro" id="IPR001754">
    <property type="entry name" value="OMPdeCOase_dom"/>
</dbReference>
<dbReference type="CDD" id="cd04725">
    <property type="entry name" value="OMP_decarboxylase_like"/>
    <property type="match status" value="1"/>
</dbReference>
<sequence>MPSFADRLTSAVREKRSPLMVGLDPRLDQLPVSLRPPLEASAAERADAFCEFCRGVIDAVADFTPIVKPQVAFFEELGPAGMVALGAVIEEAHRAGLLVCVDGKRNDIGTTAQAYANGWLGEQSPWRGDALTVSPYLGDDSLEPFTKLAAERDAGVFVLVKTSNPGGALWQDLEAEGKTLYRRVGEYVETIAASTVGASGYGVAGAVVGATYPQQLAELRAAMPHTWFLIPGFGAQGGAAADVAAGFDAQGLGAVVNSSRGVIFAYEKNPQPDWRDAVREAARSACEQLRAATSAGQL</sequence>
<dbReference type="NCBIfam" id="TIGR02127">
    <property type="entry name" value="pyrF_sub2"/>
    <property type="match status" value="1"/>
</dbReference>
<dbReference type="InterPro" id="IPR011995">
    <property type="entry name" value="OMPdecase_type-2"/>
</dbReference>
<dbReference type="PANTHER" id="PTHR43375">
    <property type="entry name" value="OROTIDINE 5'-PHOSPHATE DECARBOXYLASE"/>
    <property type="match status" value="1"/>
</dbReference>
<dbReference type="Pfam" id="PF00215">
    <property type="entry name" value="OMPdecase"/>
    <property type="match status" value="1"/>
</dbReference>
<evidence type="ECO:0000256" key="3">
    <source>
        <dbReference type="ARBA" id="ARBA00022793"/>
    </source>
</evidence>
<evidence type="ECO:0000313" key="9">
    <source>
        <dbReference type="EMBL" id="TWT48859.1"/>
    </source>
</evidence>
<dbReference type="GO" id="GO:0004590">
    <property type="term" value="F:orotidine-5'-phosphate decarboxylase activity"/>
    <property type="evidence" value="ECO:0007669"/>
    <property type="project" value="UniProtKB-UniRule"/>
</dbReference>
<evidence type="ECO:0000256" key="2">
    <source>
        <dbReference type="ARBA" id="ARBA00008847"/>
    </source>
</evidence>
<evidence type="ECO:0000256" key="6">
    <source>
        <dbReference type="ARBA" id="ARBA00049157"/>
    </source>
</evidence>
<dbReference type="Proteomes" id="UP000318995">
    <property type="component" value="Unassembled WGS sequence"/>
</dbReference>
<dbReference type="InterPro" id="IPR013785">
    <property type="entry name" value="Aldolase_TIM"/>
</dbReference>
<dbReference type="AlphaFoldDB" id="A0A5C5WFJ7"/>
<organism evidence="9 10">
    <name type="scientific">Botrimarina hoheduenensis</name>
    <dbReference type="NCBI Taxonomy" id="2528000"/>
    <lineage>
        <taxon>Bacteria</taxon>
        <taxon>Pseudomonadati</taxon>
        <taxon>Planctomycetota</taxon>
        <taxon>Planctomycetia</taxon>
        <taxon>Pirellulales</taxon>
        <taxon>Lacipirellulaceae</taxon>
        <taxon>Botrimarina</taxon>
    </lineage>
</organism>
<comment type="pathway">
    <text evidence="1 7">Pyrimidine metabolism; UMP biosynthesis via de novo pathway; UMP from orotate: step 2/2.</text>
</comment>
<dbReference type="SUPFAM" id="SSF51366">
    <property type="entry name" value="Ribulose-phoshate binding barrel"/>
    <property type="match status" value="1"/>
</dbReference>
<reference evidence="9 10" key="1">
    <citation type="submission" date="2019-02" db="EMBL/GenBank/DDBJ databases">
        <title>Deep-cultivation of Planctomycetes and their phenomic and genomic characterization uncovers novel biology.</title>
        <authorList>
            <person name="Wiegand S."/>
            <person name="Jogler M."/>
            <person name="Boedeker C."/>
            <person name="Pinto D."/>
            <person name="Vollmers J."/>
            <person name="Rivas-Marin E."/>
            <person name="Kohn T."/>
            <person name="Peeters S.H."/>
            <person name="Heuer A."/>
            <person name="Rast P."/>
            <person name="Oberbeckmann S."/>
            <person name="Bunk B."/>
            <person name="Jeske O."/>
            <person name="Meyerdierks A."/>
            <person name="Storesund J.E."/>
            <person name="Kallscheuer N."/>
            <person name="Luecker S."/>
            <person name="Lage O.M."/>
            <person name="Pohl T."/>
            <person name="Merkel B.J."/>
            <person name="Hornburger P."/>
            <person name="Mueller R.-W."/>
            <person name="Bruemmer F."/>
            <person name="Labrenz M."/>
            <person name="Spormann A.M."/>
            <person name="Op Den Camp H."/>
            <person name="Overmann J."/>
            <person name="Amann R."/>
            <person name="Jetten M.S.M."/>
            <person name="Mascher T."/>
            <person name="Medema M.H."/>
            <person name="Devos D.P."/>
            <person name="Kaster A.-K."/>
            <person name="Ovreas L."/>
            <person name="Rohde M."/>
            <person name="Galperin M.Y."/>
            <person name="Jogler C."/>
        </authorList>
    </citation>
    <scope>NUCLEOTIDE SEQUENCE [LARGE SCALE GENOMIC DNA]</scope>
    <source>
        <strain evidence="9 10">Pla111</strain>
    </source>
</reference>
<comment type="caution">
    <text evidence="9">The sequence shown here is derived from an EMBL/GenBank/DDBJ whole genome shotgun (WGS) entry which is preliminary data.</text>
</comment>
<dbReference type="GO" id="GO:0006207">
    <property type="term" value="P:'de novo' pyrimidine nucleobase biosynthetic process"/>
    <property type="evidence" value="ECO:0007669"/>
    <property type="project" value="InterPro"/>
</dbReference>
<dbReference type="PANTHER" id="PTHR43375:SF1">
    <property type="entry name" value="OROTIDINE 5'-PHOSPHATE DECARBOXYLASE"/>
    <property type="match status" value="1"/>
</dbReference>
<name>A0A5C5WFJ7_9BACT</name>
<keyword evidence="4 7" id="KW-0665">Pyrimidine biosynthesis</keyword>
<evidence type="ECO:0000256" key="1">
    <source>
        <dbReference type="ARBA" id="ARBA00004861"/>
    </source>
</evidence>
<evidence type="ECO:0000256" key="4">
    <source>
        <dbReference type="ARBA" id="ARBA00022975"/>
    </source>
</evidence>
<protein>
    <recommendedName>
        <fullName evidence="7">Orotidine 5'-phosphate decarboxylase</fullName>
        <ecNumber evidence="7">4.1.1.23</ecNumber>
    </recommendedName>
    <alternativeName>
        <fullName evidence="7">OMP decarboxylase</fullName>
        <shortName evidence="7">OMPDCase</shortName>
        <shortName evidence="7">OMPdecase</shortName>
    </alternativeName>
</protein>
<comment type="catalytic activity">
    <reaction evidence="6 7">
        <text>orotidine 5'-phosphate + H(+) = UMP + CO2</text>
        <dbReference type="Rhea" id="RHEA:11596"/>
        <dbReference type="ChEBI" id="CHEBI:15378"/>
        <dbReference type="ChEBI" id="CHEBI:16526"/>
        <dbReference type="ChEBI" id="CHEBI:57538"/>
        <dbReference type="ChEBI" id="CHEBI:57865"/>
        <dbReference type="EC" id="4.1.1.23"/>
    </reaction>
</comment>
<comment type="similarity">
    <text evidence="2 7">Belongs to the OMP decarboxylase family. Type 2 subfamily.</text>
</comment>
<accession>A0A5C5WFJ7</accession>
<dbReference type="InterPro" id="IPR011060">
    <property type="entry name" value="RibuloseP-bd_barrel"/>
</dbReference>
<evidence type="ECO:0000256" key="5">
    <source>
        <dbReference type="ARBA" id="ARBA00023239"/>
    </source>
</evidence>
<dbReference type="HAMAP" id="MF_01215">
    <property type="entry name" value="OMPdecase_type2"/>
    <property type="match status" value="1"/>
</dbReference>
<keyword evidence="10" id="KW-1185">Reference proteome</keyword>
<dbReference type="UniPathway" id="UPA00070">
    <property type="reaction ID" value="UER00120"/>
</dbReference>
<dbReference type="EC" id="4.1.1.23" evidence="7"/>
<proteinExistence type="inferred from homology"/>
<evidence type="ECO:0000313" key="10">
    <source>
        <dbReference type="Proteomes" id="UP000318995"/>
    </source>
</evidence>
<dbReference type="OrthoDB" id="9808470at2"/>
<feature type="active site" description="Proton donor" evidence="7">
    <location>
        <position position="104"/>
    </location>
</feature>
<dbReference type="EMBL" id="SJPH01000001">
    <property type="protein sequence ID" value="TWT48859.1"/>
    <property type="molecule type" value="Genomic_DNA"/>
</dbReference>